<evidence type="ECO:0000313" key="2">
    <source>
        <dbReference type="Proteomes" id="UP000191285"/>
    </source>
</evidence>
<comment type="caution">
    <text evidence="1">The sequence shown here is derived from an EMBL/GenBank/DDBJ whole genome shotgun (WGS) entry which is preliminary data.</text>
</comment>
<dbReference type="OrthoDB" id="4341274at2759"/>
<dbReference type="AlphaFoldDB" id="A0A1V6TG43"/>
<gene>
    <name evidence="1" type="ORF">PENSTE_c006G03125</name>
</gene>
<dbReference type="EMBL" id="MLKD01000006">
    <property type="protein sequence ID" value="OQE25317.1"/>
    <property type="molecule type" value="Genomic_DNA"/>
</dbReference>
<name>A0A1V6TG43_9EURO</name>
<reference evidence="2" key="1">
    <citation type="journal article" date="2017" name="Nat. Microbiol.">
        <title>Global analysis of biosynthetic gene clusters reveals vast potential of secondary metabolite production in Penicillium species.</title>
        <authorList>
            <person name="Nielsen J.C."/>
            <person name="Grijseels S."/>
            <person name="Prigent S."/>
            <person name="Ji B."/>
            <person name="Dainat J."/>
            <person name="Nielsen K.F."/>
            <person name="Frisvad J.C."/>
            <person name="Workman M."/>
            <person name="Nielsen J."/>
        </authorList>
    </citation>
    <scope>NUCLEOTIDE SEQUENCE [LARGE SCALE GENOMIC DNA]</scope>
    <source>
        <strain evidence="2">IBT 24891</strain>
    </source>
</reference>
<evidence type="ECO:0000313" key="1">
    <source>
        <dbReference type="EMBL" id="OQE25317.1"/>
    </source>
</evidence>
<dbReference type="Proteomes" id="UP000191285">
    <property type="component" value="Unassembled WGS sequence"/>
</dbReference>
<proteinExistence type="predicted"/>
<sequence length="407" mass="46308">MSISVKENKRMKTEIIGEGVVGCENADFRQEYRRIDKILCSLLISNSNESDTLSDAELQQLGIEVGSLDLRTGETSPSVTHYFFPNHEVPRIQQHSIPTEKLIADGKWLRGWLTSLTETFKDLGDPVQGCTSQLFSTTLMSSMNSYLKEFGKDASDEFIQGGKLEIDTMESWKYKNSTMRHIYNHKIRFPFRLLSAEFVKKFDIITYRDTEAERFWESGLGDALCAYVGSKPVHVSRISHGMCIVQLQTGCGSDDRLSAGELSVLAWQIKNAIFAEMVLCQELFPEDILKLKRLNYPVCVCCALEHSITVMEMRKKTDPSVQRLAIIYDLSGKVRVLYAYLADKLSVQASEILDFGWLAVKQSGEGVLGDDFDTKRYLDMMSLLLRWVWPATKEHALRNIEGPWEHI</sequence>
<protein>
    <submittedName>
        <fullName evidence="1">Uncharacterized protein</fullName>
    </submittedName>
</protein>
<keyword evidence="2" id="KW-1185">Reference proteome</keyword>
<organism evidence="1 2">
    <name type="scientific">Penicillium steckii</name>
    <dbReference type="NCBI Taxonomy" id="303698"/>
    <lineage>
        <taxon>Eukaryota</taxon>
        <taxon>Fungi</taxon>
        <taxon>Dikarya</taxon>
        <taxon>Ascomycota</taxon>
        <taxon>Pezizomycotina</taxon>
        <taxon>Eurotiomycetes</taxon>
        <taxon>Eurotiomycetidae</taxon>
        <taxon>Eurotiales</taxon>
        <taxon>Aspergillaceae</taxon>
        <taxon>Penicillium</taxon>
    </lineage>
</organism>
<accession>A0A1V6TG43</accession>